<feature type="chain" id="PRO_5046364629" evidence="3">
    <location>
        <begin position="25"/>
        <end position="565"/>
    </location>
</feature>
<dbReference type="SUPFAM" id="SSF53850">
    <property type="entry name" value="Periplasmic binding protein-like II"/>
    <property type="match status" value="1"/>
</dbReference>
<comment type="similarity">
    <text evidence="1">Belongs to the bacterial solute-binding protein 1 family.</text>
</comment>
<evidence type="ECO:0000256" key="1">
    <source>
        <dbReference type="ARBA" id="ARBA00008520"/>
    </source>
</evidence>
<feature type="compositionally biased region" description="Polar residues" evidence="2">
    <location>
        <begin position="25"/>
        <end position="34"/>
    </location>
</feature>
<sequence length="565" mass="63064">MKVKNVNALNIIMIAALMTLSACSSDTNEKGSPSPSEPAKEANSQSATPTNGKYNPPIEVSTVRYIDAGFKFKDGESLDKNIWNGIFEDELGVKVKNMWVVDKSQYNQKLNVTIASGSLPDFFEVDKVTMQRLVDEGALEDLTAVYEKYASPFAKKTLTVDGGAAIKAATVNGKLMAIPHTASNGGVASTEMIWLRTDWLKKVNLQAPKTMDDVMKIAEAFSKMDPDENGKNDTYGLAINKEMLQNFGSVRGFFNGYHAYPDYWVKDASGKIVFGSVQPEMKVALQKLQDLYKIGVLDKEFSVKDTNKILEDVNAEKIGLIYGHLWDPPGKTYDINYLKNKDAAYPLWQTYPIVSVDSAPAKVQANPTAETFFVVRKGVKNPEVVIKLLNTYLKKYIETDYSGSVNPFIAKDGIFPAKFAPVQLESPNLNLEAWYKVVDALKTGDGSKLDFPASVHFDRISKFRNGDYKMWYSDRTFGPEGAFKVIDQYDKQKTFVFDEFISSPTPTMVDKLSTLTKMEMEVFTKIIMNAAPISDFDKFVEQWKLSGGSKIEQEANEAYKKNQGN</sequence>
<evidence type="ECO:0000313" key="5">
    <source>
        <dbReference type="Proteomes" id="UP000653578"/>
    </source>
</evidence>
<evidence type="ECO:0000256" key="2">
    <source>
        <dbReference type="SAM" id="MobiDB-lite"/>
    </source>
</evidence>
<accession>A0ABX1X2L4</accession>
<dbReference type="EMBL" id="WHNY01000004">
    <property type="protein sequence ID" value="NOU62620.1"/>
    <property type="molecule type" value="Genomic_DNA"/>
</dbReference>
<dbReference type="RefSeq" id="WP_171628432.1">
    <property type="nucleotide sequence ID" value="NZ_WHNY01000004.1"/>
</dbReference>
<dbReference type="InterPro" id="IPR050490">
    <property type="entry name" value="Bact_solute-bd_prot1"/>
</dbReference>
<evidence type="ECO:0000313" key="4">
    <source>
        <dbReference type="EMBL" id="NOU62620.1"/>
    </source>
</evidence>
<feature type="region of interest" description="Disordered" evidence="2">
    <location>
        <begin position="25"/>
        <end position="55"/>
    </location>
</feature>
<gene>
    <name evidence="4" type="ORF">GC096_00995</name>
</gene>
<dbReference type="PANTHER" id="PTHR43649">
    <property type="entry name" value="ARABINOSE-BINDING PROTEIN-RELATED"/>
    <property type="match status" value="1"/>
</dbReference>
<feature type="signal peptide" evidence="3">
    <location>
        <begin position="1"/>
        <end position="24"/>
    </location>
</feature>
<evidence type="ECO:0000256" key="3">
    <source>
        <dbReference type="SAM" id="SignalP"/>
    </source>
</evidence>
<feature type="compositionally biased region" description="Polar residues" evidence="2">
    <location>
        <begin position="42"/>
        <end position="53"/>
    </location>
</feature>
<name>A0ABX1X2L4_9BACL</name>
<dbReference type="Gene3D" id="3.40.190.10">
    <property type="entry name" value="Periplasmic binding protein-like II"/>
    <property type="match status" value="2"/>
</dbReference>
<keyword evidence="3" id="KW-0732">Signal</keyword>
<dbReference type="PROSITE" id="PS51257">
    <property type="entry name" value="PROKAR_LIPOPROTEIN"/>
    <property type="match status" value="1"/>
</dbReference>
<protein>
    <submittedName>
        <fullName evidence="4">Extracellular solute-binding protein</fullName>
    </submittedName>
</protein>
<dbReference type="PANTHER" id="PTHR43649:SF31">
    <property type="entry name" value="SN-GLYCEROL-3-PHOSPHATE-BINDING PERIPLASMIC PROTEIN UGPB"/>
    <property type="match status" value="1"/>
</dbReference>
<dbReference type="CDD" id="cd13580">
    <property type="entry name" value="PBP2_AlgQ_like_1"/>
    <property type="match status" value="1"/>
</dbReference>
<proteinExistence type="inferred from homology"/>
<dbReference type="Proteomes" id="UP000653578">
    <property type="component" value="Unassembled WGS sequence"/>
</dbReference>
<organism evidence="4 5">
    <name type="scientific">Paenibacillus plantarum</name>
    <dbReference type="NCBI Taxonomy" id="2654975"/>
    <lineage>
        <taxon>Bacteria</taxon>
        <taxon>Bacillati</taxon>
        <taxon>Bacillota</taxon>
        <taxon>Bacilli</taxon>
        <taxon>Bacillales</taxon>
        <taxon>Paenibacillaceae</taxon>
        <taxon>Paenibacillus</taxon>
    </lineage>
</organism>
<comment type="caution">
    <text evidence="4">The sequence shown here is derived from an EMBL/GenBank/DDBJ whole genome shotgun (WGS) entry which is preliminary data.</text>
</comment>
<keyword evidence="5" id="KW-1185">Reference proteome</keyword>
<reference evidence="4 5" key="1">
    <citation type="submission" date="2019-10" db="EMBL/GenBank/DDBJ databases">
        <title>Description of Paenibacillus humi sp. nov.</title>
        <authorList>
            <person name="Carlier A."/>
            <person name="Qi S."/>
        </authorList>
    </citation>
    <scope>NUCLEOTIDE SEQUENCE [LARGE SCALE GENOMIC DNA]</scope>
    <source>
        <strain evidence="4 5">LMG 31461</strain>
    </source>
</reference>